<accession>A0AC61MXV2</accession>
<name>A0AC61MXV2_9FIRM</name>
<evidence type="ECO:0000313" key="1">
    <source>
        <dbReference type="EMBL" id="QUC66583.1"/>
    </source>
</evidence>
<proteinExistence type="predicted"/>
<gene>
    <name evidence="1" type="ORF">JYE49_12075</name>
</gene>
<sequence length="442" mass="50296">MKRLITILFLFGLLMAVTAGSALSETIGEGKEHPCIHIVTEDGQPVLSREDYVPAEVKVFNCDASYEMSAEGGVRVRGNSTAEQGEEKPYRIRFEKKQNVLGLHEGRKYRNWVLLRTYWHLCPDYMGFKLAETIFGGRYYSSDCMFVNLYLNEKDLGIYLLCEQNQAAKDRMDVYEPEEGETRTDIGYLLEMDNYPDDEHPGFIIGEKPYVEDIAGRKRVVKQTYYAIKSDVTGSEQEQYIEAWLKGVYGVLYEAAEFGGAMRLDENLRLVPAEDMTAFEAVNELLDLESLADMLILEELVQNYDVGGGSFYMAIDFSADSLYRKLTFMGPWDLSWGYKEPADGGFYAATFQNHIQGMDNSNPWFVLAMKLDGFREIVRNRWKALSKSGALTETTARVLEDIEDLAGDLGAENAEKLENGRKIVEYVNARIRWLDGQWGAEE</sequence>
<dbReference type="EMBL" id="CP068393">
    <property type="protein sequence ID" value="QUC66583.1"/>
    <property type="molecule type" value="Genomic_DNA"/>
</dbReference>
<keyword evidence="1" id="KW-0418">Kinase</keyword>
<organism evidence="1 2">
    <name type="scientific">Aristaeella hokkaidonensis</name>
    <dbReference type="NCBI Taxonomy" id="3046382"/>
    <lineage>
        <taxon>Bacteria</taxon>
        <taxon>Bacillati</taxon>
        <taxon>Bacillota</taxon>
        <taxon>Clostridia</taxon>
        <taxon>Eubacteriales</taxon>
        <taxon>Aristaeellaceae</taxon>
        <taxon>Aristaeella</taxon>
    </lineage>
</organism>
<reference evidence="1" key="1">
    <citation type="submission" date="2021-01" db="EMBL/GenBank/DDBJ databases">
        <title>Complete genome sequence of Clostridiales bacterium R-7.</title>
        <authorList>
            <person name="Mahoney-Kurpe S.C."/>
            <person name="Palevich N."/>
            <person name="Koike S."/>
            <person name="Moon C.D."/>
            <person name="Attwood G.T."/>
        </authorList>
    </citation>
    <scope>NUCLEOTIDE SEQUENCE</scope>
    <source>
        <strain evidence="1">R-7</strain>
    </source>
</reference>
<protein>
    <submittedName>
        <fullName evidence="1">CotH kinase family protein</fullName>
    </submittedName>
</protein>
<keyword evidence="1" id="KW-0808">Transferase</keyword>
<keyword evidence="2" id="KW-1185">Reference proteome</keyword>
<dbReference type="Proteomes" id="UP000682782">
    <property type="component" value="Chromosome"/>
</dbReference>
<evidence type="ECO:0000313" key="2">
    <source>
        <dbReference type="Proteomes" id="UP000682782"/>
    </source>
</evidence>